<dbReference type="PANTHER" id="PTHR43032">
    <property type="entry name" value="PROTEIN-METHIONINE-SULFOXIDE REDUCTASE"/>
    <property type="match status" value="1"/>
</dbReference>
<dbReference type="Pfam" id="PF00174">
    <property type="entry name" value="Oxidored_molyb"/>
    <property type="match status" value="1"/>
</dbReference>
<sequence>MGQQDYNQTYLNAKLQQASKKFGLTGRKDSGSHDRFPPGQYLTQQFPILDLGIRPPLELADFKLKLSGEIENPTELTSERFLSLPSKVIKRDFHCVTRWSKFDLNWRGIPFKEIAVLAKPKKEVVHVIFESRDGYTTNITMEEALKDDVIVAYELEGQPIPLIHGGPVRMIIPQLYGWKSAKFLNGIRFVVKDQPGFWEMRGYNNHADPWKEERYS</sequence>
<dbReference type="AlphaFoldDB" id="A0A1F4UTX9"/>
<organism evidence="2 3">
    <name type="scientific">candidate division WWE3 bacterium RBG_16_37_10</name>
    <dbReference type="NCBI Taxonomy" id="1802610"/>
    <lineage>
        <taxon>Bacteria</taxon>
        <taxon>Katanobacteria</taxon>
    </lineage>
</organism>
<proteinExistence type="predicted"/>
<feature type="domain" description="Oxidoreductase molybdopterin-binding" evidence="1">
    <location>
        <begin position="57"/>
        <end position="198"/>
    </location>
</feature>
<dbReference type="InterPro" id="IPR036374">
    <property type="entry name" value="OxRdtase_Mopterin-bd_sf"/>
</dbReference>
<dbReference type="CDD" id="cd02109">
    <property type="entry name" value="arch_bact_SO_family_Moco"/>
    <property type="match status" value="1"/>
</dbReference>
<reference evidence="2 3" key="1">
    <citation type="journal article" date="2016" name="Nat. Commun.">
        <title>Thousands of microbial genomes shed light on interconnected biogeochemical processes in an aquifer system.</title>
        <authorList>
            <person name="Anantharaman K."/>
            <person name="Brown C.T."/>
            <person name="Hug L.A."/>
            <person name="Sharon I."/>
            <person name="Castelle C.J."/>
            <person name="Probst A.J."/>
            <person name="Thomas B.C."/>
            <person name="Singh A."/>
            <person name="Wilkins M.J."/>
            <person name="Karaoz U."/>
            <person name="Brodie E.L."/>
            <person name="Williams K.H."/>
            <person name="Hubbard S.S."/>
            <person name="Banfield J.F."/>
        </authorList>
    </citation>
    <scope>NUCLEOTIDE SEQUENCE [LARGE SCALE GENOMIC DNA]</scope>
</reference>
<accession>A0A1F4UTX9</accession>
<evidence type="ECO:0000259" key="1">
    <source>
        <dbReference type="Pfam" id="PF00174"/>
    </source>
</evidence>
<dbReference type="EMBL" id="MEUT01000071">
    <property type="protein sequence ID" value="OGC48260.1"/>
    <property type="molecule type" value="Genomic_DNA"/>
</dbReference>
<name>A0A1F4UTX9_UNCKA</name>
<protein>
    <recommendedName>
        <fullName evidence="1">Oxidoreductase molybdopterin-binding domain-containing protein</fullName>
    </recommendedName>
</protein>
<dbReference type="Proteomes" id="UP000177371">
    <property type="component" value="Unassembled WGS sequence"/>
</dbReference>
<evidence type="ECO:0000313" key="2">
    <source>
        <dbReference type="EMBL" id="OGC48260.1"/>
    </source>
</evidence>
<gene>
    <name evidence="2" type="ORF">A2W32_03530</name>
</gene>
<comment type="caution">
    <text evidence="2">The sequence shown here is derived from an EMBL/GenBank/DDBJ whole genome shotgun (WGS) entry which is preliminary data.</text>
</comment>
<dbReference type="Gene3D" id="3.90.420.10">
    <property type="entry name" value="Oxidoreductase, molybdopterin-binding domain"/>
    <property type="match status" value="1"/>
</dbReference>
<dbReference type="PANTHER" id="PTHR43032:SF4">
    <property type="entry name" value="OXIDOREDUCTASE MOLYBDOPTERIN-BINDING DOMAIN-CONTAINING PROTEIN"/>
    <property type="match status" value="1"/>
</dbReference>
<evidence type="ECO:0000313" key="3">
    <source>
        <dbReference type="Proteomes" id="UP000177371"/>
    </source>
</evidence>
<dbReference type="InterPro" id="IPR000572">
    <property type="entry name" value="OxRdtase_Mopterin-bd_dom"/>
</dbReference>
<dbReference type="STRING" id="1802610.A2W32_03530"/>
<dbReference type="SUPFAM" id="SSF56524">
    <property type="entry name" value="Oxidoreductase molybdopterin-binding domain"/>
    <property type="match status" value="1"/>
</dbReference>